<dbReference type="STRING" id="89065.SAMN05216605_104204"/>
<dbReference type="AlphaFoldDB" id="A0A1G7Z996"/>
<feature type="active site" evidence="3">
    <location>
        <position position="135"/>
    </location>
</feature>
<keyword evidence="1 3" id="KW-0808">Transferase</keyword>
<protein>
    <recommendedName>
        <fullName evidence="3">Phosphoribosyl-dephospho-CoA transferase</fullName>
        <ecNumber evidence="3">2.7.7.66</ecNumber>
    </recommendedName>
    <alternativeName>
        <fullName evidence="3">Malonate decarboxylase holo-[acyl-carrier-protein] synthase</fullName>
        <shortName evidence="3">Holo-ACP synthase</shortName>
    </alternativeName>
</protein>
<dbReference type="Pfam" id="PF10620">
    <property type="entry name" value="MdcG"/>
    <property type="match status" value="1"/>
</dbReference>
<dbReference type="EMBL" id="FNCO01000004">
    <property type="protein sequence ID" value="SDH05179.1"/>
    <property type="molecule type" value="Genomic_DNA"/>
</dbReference>
<dbReference type="GO" id="GO:0016779">
    <property type="term" value="F:nucleotidyltransferase activity"/>
    <property type="evidence" value="ECO:0007669"/>
    <property type="project" value="UniProtKB-UniRule"/>
</dbReference>
<comment type="similarity">
    <text evidence="3">Belongs to the MdcG family.</text>
</comment>
<dbReference type="InterPro" id="IPR048903">
    <property type="entry name" value="MdcG_N"/>
</dbReference>
<dbReference type="InterPro" id="IPR017557">
    <property type="entry name" value="Holo-ACP_synthase"/>
</dbReference>
<evidence type="ECO:0000256" key="1">
    <source>
        <dbReference type="ARBA" id="ARBA00022679"/>
    </source>
</evidence>
<sequence>MNSCLPVWPHDLLWGLSVADVPADAPAWVTEVVGAGQPVVVRRAKVAEGWVAVGVRGHSRDQRYAMAMRLTDITRRVRPEELLEAADIQAADWPAVRALRHIRPVLDAVGLPWGVAGSVGFELASGTAVLHQDSDLDLVLRTSTFFSREQAAALVDALEGAMCRIDLQLQTPAGAVALREWAGSARQVLLKADDGARLVDDPWQLQERAA</sequence>
<dbReference type="HAMAP" id="MF_00650">
    <property type="entry name" value="Malonate_MdcG"/>
    <property type="match status" value="1"/>
</dbReference>
<evidence type="ECO:0000313" key="7">
    <source>
        <dbReference type="Proteomes" id="UP000182894"/>
    </source>
</evidence>
<comment type="function">
    <text evidence="3">Transfers 2'-(5-triphosphoribosyl)-3'-dephosphocoenzyme-A to the apo-[acyl-carrier-protein] of the malonate decarboxylase to yield holo-[acyl-carrier-protein].</text>
</comment>
<organism evidence="6 7">
    <name type="scientific">Pseudomonas abietaniphila</name>
    <dbReference type="NCBI Taxonomy" id="89065"/>
    <lineage>
        <taxon>Bacteria</taxon>
        <taxon>Pseudomonadati</taxon>
        <taxon>Pseudomonadota</taxon>
        <taxon>Gammaproteobacteria</taxon>
        <taxon>Pseudomonadales</taxon>
        <taxon>Pseudomonadaceae</taxon>
        <taxon>Pseudomonas</taxon>
    </lineage>
</organism>
<evidence type="ECO:0000256" key="2">
    <source>
        <dbReference type="ARBA" id="ARBA00022695"/>
    </source>
</evidence>
<comment type="catalytic activity">
    <reaction evidence="3">
        <text>apo-[malonate decarboxylase ACP] + 2'-(5''-triphospho-alpha-D-ribosyl)-3'-dephospho-CoA = holo-[malonate decarboxylase ACP] + diphosphate</text>
        <dbReference type="Rhea" id="RHEA:42644"/>
        <dbReference type="Rhea" id="RHEA-COMP:10160"/>
        <dbReference type="Rhea" id="RHEA-COMP:10161"/>
        <dbReference type="ChEBI" id="CHEBI:29999"/>
        <dbReference type="ChEBI" id="CHEBI:33019"/>
        <dbReference type="ChEBI" id="CHEBI:61378"/>
        <dbReference type="ChEBI" id="CHEBI:82683"/>
        <dbReference type="EC" id="2.7.7.66"/>
    </reaction>
</comment>
<dbReference type="InterPro" id="IPR049180">
    <property type="entry name" value="MdcG_C"/>
</dbReference>
<dbReference type="NCBIfam" id="NF002332">
    <property type="entry name" value="PRK01293.1"/>
    <property type="match status" value="1"/>
</dbReference>
<dbReference type="NCBIfam" id="TIGR03135">
    <property type="entry name" value="malonate_mdcG"/>
    <property type="match status" value="1"/>
</dbReference>
<proteinExistence type="inferred from homology"/>
<gene>
    <name evidence="3" type="primary">mdcG</name>
    <name evidence="6" type="ORF">SAMN05216605_104204</name>
</gene>
<feature type="domain" description="Phosphoribosyl-dephospho-CoA transferase MdcG C-terminal" evidence="4">
    <location>
        <begin position="87"/>
        <end position="202"/>
    </location>
</feature>
<evidence type="ECO:0000259" key="4">
    <source>
        <dbReference type="Pfam" id="PF10620"/>
    </source>
</evidence>
<dbReference type="Proteomes" id="UP000182894">
    <property type="component" value="Unassembled WGS sequence"/>
</dbReference>
<dbReference type="OrthoDB" id="1275217at2"/>
<keyword evidence="2 3" id="KW-0548">Nucleotidyltransferase</keyword>
<keyword evidence="7" id="KW-1185">Reference proteome</keyword>
<name>A0A1G7Z996_9PSED</name>
<evidence type="ECO:0000259" key="5">
    <source>
        <dbReference type="Pfam" id="PF20866"/>
    </source>
</evidence>
<feature type="active site" evidence="3">
    <location>
        <position position="137"/>
    </location>
</feature>
<feature type="domain" description="Phosphoribosyl-dephospho-CoA transferase MdcG N-terminal" evidence="5">
    <location>
        <begin position="8"/>
        <end position="79"/>
    </location>
</feature>
<dbReference type="Pfam" id="PF20866">
    <property type="entry name" value="MdcG_N"/>
    <property type="match status" value="1"/>
</dbReference>
<accession>A0A1G7Z996</accession>
<reference evidence="7" key="1">
    <citation type="submission" date="2016-10" db="EMBL/GenBank/DDBJ databases">
        <authorList>
            <person name="Varghese N."/>
            <person name="Submissions S."/>
        </authorList>
    </citation>
    <scope>NUCLEOTIDE SEQUENCE [LARGE SCALE GENOMIC DNA]</scope>
    <source>
        <strain evidence="7">ATCC 700689</strain>
    </source>
</reference>
<dbReference type="EC" id="2.7.7.66" evidence="3"/>
<evidence type="ECO:0000256" key="3">
    <source>
        <dbReference type="HAMAP-Rule" id="MF_00650"/>
    </source>
</evidence>
<evidence type="ECO:0000313" key="6">
    <source>
        <dbReference type="EMBL" id="SDH05179.1"/>
    </source>
</evidence>